<dbReference type="EnsemblPlants" id="Kaladp0054s0035.1.v1.1">
    <property type="protein sequence ID" value="Kaladp0054s0035.1.v1.1.CDS.1"/>
    <property type="gene ID" value="Kaladp0054s0035.v1.1"/>
</dbReference>
<protein>
    <submittedName>
        <fullName evidence="1">Uncharacterized protein</fullName>
    </submittedName>
</protein>
<organism evidence="1 2">
    <name type="scientific">Kalanchoe fedtschenkoi</name>
    <name type="common">Lavender scallops</name>
    <name type="synonym">South American air plant</name>
    <dbReference type="NCBI Taxonomy" id="63787"/>
    <lineage>
        <taxon>Eukaryota</taxon>
        <taxon>Viridiplantae</taxon>
        <taxon>Streptophyta</taxon>
        <taxon>Embryophyta</taxon>
        <taxon>Tracheophyta</taxon>
        <taxon>Spermatophyta</taxon>
        <taxon>Magnoliopsida</taxon>
        <taxon>eudicotyledons</taxon>
        <taxon>Gunneridae</taxon>
        <taxon>Pentapetalae</taxon>
        <taxon>Saxifragales</taxon>
        <taxon>Crassulaceae</taxon>
        <taxon>Kalanchoe</taxon>
    </lineage>
</organism>
<keyword evidence="2" id="KW-1185">Reference proteome</keyword>
<dbReference type="Proteomes" id="UP000594263">
    <property type="component" value="Unplaced"/>
</dbReference>
<evidence type="ECO:0000313" key="1">
    <source>
        <dbReference type="EnsemblPlants" id="Kaladp0054s0035.1.v1.1.CDS.1"/>
    </source>
</evidence>
<dbReference type="OMA" id="KFSEVTH"/>
<dbReference type="PANTHER" id="PTHR33972:SF25">
    <property type="entry name" value="GENOME ASSEMBLY, CHROMOSOME: A06"/>
    <property type="match status" value="1"/>
</dbReference>
<dbReference type="Gramene" id="Kaladp0054s0035.1.v1.1">
    <property type="protein sequence ID" value="Kaladp0054s0035.1.v1.1.CDS.1"/>
    <property type="gene ID" value="Kaladp0054s0035.v1.1"/>
</dbReference>
<reference evidence="1" key="1">
    <citation type="submission" date="2021-01" db="UniProtKB">
        <authorList>
            <consortium name="EnsemblPlants"/>
        </authorList>
    </citation>
    <scope>IDENTIFICATION</scope>
</reference>
<name>A0A7N0ZZR0_KALFE</name>
<evidence type="ECO:0000313" key="2">
    <source>
        <dbReference type="Proteomes" id="UP000594263"/>
    </source>
</evidence>
<proteinExistence type="predicted"/>
<dbReference type="AlphaFoldDB" id="A0A7N0ZZR0"/>
<sequence>MASRIFSRRLQIFRQSSTAAPSLPSSSSILLQRRLRSAEADAIESNIDPPSAAAKPDQLSPLFTVFEDLIHGMIVQRCEPAWLPFVPGSSFWVPPRPQSGTFVRAVEKFSEVTHSLSDEETMALTTMRGWPSSAFFLHGKS</sequence>
<dbReference type="PANTHER" id="PTHR33972">
    <property type="entry name" value="EXPRESSED PROTEIN"/>
    <property type="match status" value="1"/>
</dbReference>
<accession>A0A7N0ZZR0</accession>